<feature type="region of interest" description="Disordered" evidence="1">
    <location>
        <begin position="1"/>
        <end position="32"/>
    </location>
</feature>
<organism evidence="3 4">
    <name type="scientific">Brassica cretica</name>
    <name type="common">Mustard</name>
    <dbReference type="NCBI Taxonomy" id="69181"/>
    <lineage>
        <taxon>Eukaryota</taxon>
        <taxon>Viridiplantae</taxon>
        <taxon>Streptophyta</taxon>
        <taxon>Embryophyta</taxon>
        <taxon>Tracheophyta</taxon>
        <taxon>Spermatophyta</taxon>
        <taxon>Magnoliopsida</taxon>
        <taxon>eudicotyledons</taxon>
        <taxon>Gunneridae</taxon>
        <taxon>Pentapetalae</taxon>
        <taxon>rosids</taxon>
        <taxon>malvids</taxon>
        <taxon>Brassicales</taxon>
        <taxon>Brassicaceae</taxon>
        <taxon>Brassiceae</taxon>
        <taxon>Brassica</taxon>
    </lineage>
</organism>
<sequence>MVLKDLLLPRPEDKVGQDNGDGEPGRQNRGPERAMDVLPATVDPNRSLVLAGNVEKSHSGYIFVFRVVLLLLAAWVTLLLFNTALIVVPVSLGRALFNAIPTLPITHGIKCNGLYGFVIGTYAFWIIISGTMYATEHLKSERTSVLLNQIWRWCGIVFKSSSC</sequence>
<evidence type="ECO:0000256" key="1">
    <source>
        <dbReference type="SAM" id="MobiDB-lite"/>
    </source>
</evidence>
<feature type="compositionally biased region" description="Basic and acidic residues" evidence="1">
    <location>
        <begin position="23"/>
        <end position="32"/>
    </location>
</feature>
<name>A0ABQ7C0T6_BRACR</name>
<evidence type="ECO:0000256" key="2">
    <source>
        <dbReference type="SAM" id="Phobius"/>
    </source>
</evidence>
<keyword evidence="4" id="KW-1185">Reference proteome</keyword>
<dbReference type="EMBL" id="QGKV02000832">
    <property type="protein sequence ID" value="KAF3545157.1"/>
    <property type="molecule type" value="Genomic_DNA"/>
</dbReference>
<feature type="transmembrane region" description="Helical" evidence="2">
    <location>
        <begin position="63"/>
        <end position="92"/>
    </location>
</feature>
<gene>
    <name evidence="3" type="ORF">DY000_02010008</name>
</gene>
<evidence type="ECO:0000313" key="3">
    <source>
        <dbReference type="EMBL" id="KAF3545157.1"/>
    </source>
</evidence>
<feature type="transmembrane region" description="Helical" evidence="2">
    <location>
        <begin position="112"/>
        <end position="134"/>
    </location>
</feature>
<dbReference type="PANTHER" id="PTHR13145">
    <property type="entry name" value="SSM4 PROTEIN"/>
    <property type="match status" value="1"/>
</dbReference>
<keyword evidence="2" id="KW-0472">Membrane</keyword>
<keyword evidence="2" id="KW-1133">Transmembrane helix</keyword>
<protein>
    <submittedName>
        <fullName evidence="3">Uncharacterized protein</fullName>
    </submittedName>
</protein>
<keyword evidence="2" id="KW-0812">Transmembrane</keyword>
<comment type="caution">
    <text evidence="3">The sequence shown here is derived from an EMBL/GenBank/DDBJ whole genome shotgun (WGS) entry which is preliminary data.</text>
</comment>
<accession>A0ABQ7C0T6</accession>
<evidence type="ECO:0000313" key="4">
    <source>
        <dbReference type="Proteomes" id="UP000266723"/>
    </source>
</evidence>
<dbReference type="PANTHER" id="PTHR13145:SF8">
    <property type="entry name" value="E3 UBIQUITIN LIGASE SUD1"/>
    <property type="match status" value="1"/>
</dbReference>
<dbReference type="Proteomes" id="UP000266723">
    <property type="component" value="Unassembled WGS sequence"/>
</dbReference>
<reference evidence="3 4" key="1">
    <citation type="journal article" date="2020" name="BMC Genomics">
        <title>Intraspecific diversification of the crop wild relative Brassica cretica Lam. using demographic model selection.</title>
        <authorList>
            <person name="Kioukis A."/>
            <person name="Michalopoulou V.A."/>
            <person name="Briers L."/>
            <person name="Pirintsos S."/>
            <person name="Studholme D.J."/>
            <person name="Pavlidis P."/>
            <person name="Sarris P.F."/>
        </authorList>
    </citation>
    <scope>NUCLEOTIDE SEQUENCE [LARGE SCALE GENOMIC DNA]</scope>
    <source>
        <strain evidence="4">cv. PFS-1207/04</strain>
    </source>
</reference>
<proteinExistence type="predicted"/>